<dbReference type="InterPro" id="IPR003680">
    <property type="entry name" value="Flavodoxin_fold"/>
</dbReference>
<sequence length="194" mass="21846">MRVLVLYAHPLPDSFHAALHRAALDGLVQAGHEVDDCDLYAEGFDPVLSAAERRDYHDPALNQRLVAPWVARLQAAEAMVCVFPTWCFGPPAILKGFFDRVFLPGVSFTLQDGVAKPALTNIRRIAGVVTYGRPWWTALLMGDPPRMAVTRYLRVLTGWKAKAEYHALYDMNRATLVQREAFVARVRTRMAQLR</sequence>
<dbReference type="EMBL" id="AP025637">
    <property type="protein sequence ID" value="BDG75180.1"/>
    <property type="molecule type" value="Genomic_DNA"/>
</dbReference>
<accession>A0ABN6P9B4</accession>
<gene>
    <name evidence="4" type="ORF">Rmf_51090</name>
</gene>
<keyword evidence="5" id="KW-1185">Reference proteome</keyword>
<feature type="domain" description="Flavodoxin-like fold" evidence="3">
    <location>
        <begin position="1"/>
        <end position="134"/>
    </location>
</feature>
<protein>
    <submittedName>
        <fullName evidence="4">NAD(P)H dehydrogenase</fullName>
    </submittedName>
</protein>
<proteinExistence type="inferred from homology"/>
<dbReference type="RefSeq" id="WP_244457270.1">
    <property type="nucleotide sequence ID" value="NZ_AP025637.1"/>
</dbReference>
<dbReference type="Gene3D" id="3.40.50.360">
    <property type="match status" value="1"/>
</dbReference>
<evidence type="ECO:0000259" key="3">
    <source>
        <dbReference type="Pfam" id="PF02525"/>
    </source>
</evidence>
<evidence type="ECO:0000313" key="5">
    <source>
        <dbReference type="Proteomes" id="UP000831327"/>
    </source>
</evidence>
<evidence type="ECO:0000313" key="4">
    <source>
        <dbReference type="EMBL" id="BDG75180.1"/>
    </source>
</evidence>
<dbReference type="PANTHER" id="PTHR10204:SF34">
    <property type="entry name" value="NAD(P)H DEHYDROGENASE [QUINONE] 1 ISOFORM 1"/>
    <property type="match status" value="1"/>
</dbReference>
<name>A0ABN6P9B4_9PROT</name>
<keyword evidence="2" id="KW-0560">Oxidoreductase</keyword>
<reference evidence="4 5" key="1">
    <citation type="journal article" date="2016" name="Microbes Environ.">
        <title>Phylogenetically diverse aerobic anoxygenic phototrophic bacteria isolated from epilithic biofilms in Tama river, Japan.</title>
        <authorList>
            <person name="Hirose S."/>
            <person name="Matsuura K."/>
            <person name="Haruta S."/>
        </authorList>
    </citation>
    <scope>NUCLEOTIDE SEQUENCE [LARGE SCALE GENOMIC DNA]</scope>
    <source>
        <strain evidence="4 5">S08</strain>
    </source>
</reference>
<dbReference type="PANTHER" id="PTHR10204">
    <property type="entry name" value="NAD P H OXIDOREDUCTASE-RELATED"/>
    <property type="match status" value="1"/>
</dbReference>
<evidence type="ECO:0000256" key="1">
    <source>
        <dbReference type="ARBA" id="ARBA00006252"/>
    </source>
</evidence>
<comment type="similarity">
    <text evidence="1">Belongs to the NAD(P)H dehydrogenase (quinone) family.</text>
</comment>
<dbReference type="InterPro" id="IPR029039">
    <property type="entry name" value="Flavoprotein-like_sf"/>
</dbReference>
<evidence type="ECO:0000256" key="2">
    <source>
        <dbReference type="ARBA" id="ARBA00023002"/>
    </source>
</evidence>
<dbReference type="SUPFAM" id="SSF52218">
    <property type="entry name" value="Flavoproteins"/>
    <property type="match status" value="1"/>
</dbReference>
<organism evidence="4 5">
    <name type="scientific">Roseomonas fluvialis</name>
    <dbReference type="NCBI Taxonomy" id="1750527"/>
    <lineage>
        <taxon>Bacteria</taxon>
        <taxon>Pseudomonadati</taxon>
        <taxon>Pseudomonadota</taxon>
        <taxon>Alphaproteobacteria</taxon>
        <taxon>Acetobacterales</taxon>
        <taxon>Roseomonadaceae</taxon>
        <taxon>Roseomonas</taxon>
    </lineage>
</organism>
<dbReference type="Proteomes" id="UP000831327">
    <property type="component" value="Chromosome"/>
</dbReference>
<dbReference type="Pfam" id="PF02525">
    <property type="entry name" value="Flavodoxin_2"/>
    <property type="match status" value="1"/>
</dbReference>
<dbReference type="InterPro" id="IPR051545">
    <property type="entry name" value="NAD(P)H_dehydrogenase_qn"/>
</dbReference>